<keyword evidence="1" id="KW-1133">Transmembrane helix</keyword>
<dbReference type="RefSeq" id="WP_044617952.1">
    <property type="nucleotide sequence ID" value="NZ_CP007142.1"/>
</dbReference>
<keyword evidence="3" id="KW-1185">Reference proteome</keyword>
<dbReference type="Proteomes" id="UP000032266">
    <property type="component" value="Chromosome"/>
</dbReference>
<sequence>MTKEVSSISELKAAMKSDANEIITRDGDLVKKLKAVKLAKSWGPAAVGGIIASVPLVITTGPVGAGAVAAFAGVATSTIVTLIVAVGGTIAISLFSDWEYVEIGAGGIKMKRKKT</sequence>
<gene>
    <name evidence="2" type="ORF">YC6258_03720</name>
</gene>
<keyword evidence="1" id="KW-0472">Membrane</keyword>
<proteinExistence type="predicted"/>
<protein>
    <submittedName>
        <fullName evidence="2">Uncharacterized protein</fullName>
    </submittedName>
</protein>
<accession>A0A0C5VN91</accession>
<reference evidence="2 3" key="1">
    <citation type="submission" date="2014-01" db="EMBL/GenBank/DDBJ databases">
        <title>Full genme sequencing of cellulolytic bacterium Gynuella sunshinyii YC6258T gen. nov., sp. nov.</title>
        <authorList>
            <person name="Khan H."/>
            <person name="Chung E.J."/>
            <person name="Chung Y.R."/>
        </authorList>
    </citation>
    <scope>NUCLEOTIDE SEQUENCE [LARGE SCALE GENOMIC DNA]</scope>
    <source>
        <strain evidence="2 3">YC6258</strain>
    </source>
</reference>
<keyword evidence="1" id="KW-0812">Transmembrane</keyword>
<feature type="transmembrane region" description="Helical" evidence="1">
    <location>
        <begin position="41"/>
        <end position="58"/>
    </location>
</feature>
<dbReference type="AlphaFoldDB" id="A0A0C5VN91"/>
<dbReference type="OrthoDB" id="10008011at2"/>
<feature type="transmembrane region" description="Helical" evidence="1">
    <location>
        <begin position="70"/>
        <end position="95"/>
    </location>
</feature>
<dbReference type="HOGENOM" id="CLU_2105527_0_0_6"/>
<evidence type="ECO:0000313" key="2">
    <source>
        <dbReference type="EMBL" id="AJQ95756.1"/>
    </source>
</evidence>
<name>A0A0C5VN91_9GAMM</name>
<dbReference type="KEGG" id="gsn:YC6258_03720"/>
<dbReference type="STRING" id="1445510.YC6258_03720"/>
<evidence type="ECO:0000313" key="3">
    <source>
        <dbReference type="Proteomes" id="UP000032266"/>
    </source>
</evidence>
<organism evidence="2 3">
    <name type="scientific">Gynuella sunshinyii YC6258</name>
    <dbReference type="NCBI Taxonomy" id="1445510"/>
    <lineage>
        <taxon>Bacteria</taxon>
        <taxon>Pseudomonadati</taxon>
        <taxon>Pseudomonadota</taxon>
        <taxon>Gammaproteobacteria</taxon>
        <taxon>Oceanospirillales</taxon>
        <taxon>Saccharospirillaceae</taxon>
        <taxon>Gynuella</taxon>
    </lineage>
</organism>
<evidence type="ECO:0000256" key="1">
    <source>
        <dbReference type="SAM" id="Phobius"/>
    </source>
</evidence>
<dbReference type="EMBL" id="CP007142">
    <property type="protein sequence ID" value="AJQ95756.1"/>
    <property type="molecule type" value="Genomic_DNA"/>
</dbReference>